<sequence>MSILSVLRKPKKPASPAPVDLSSSGYSDSELEKFTQAQKDALIERLEKDRLKNEHLRTDQRQSCFLIARLEFVEKGLGMDGVVTDASLGGINFRPASRFIQERTNERIVVHIGDVALKGILRRTQPSGYGIQINPRMTDEQFADILEASALPFEQTI</sequence>
<name>A0A371RI41_9PROT</name>
<reference evidence="2 3" key="1">
    <citation type="submission" date="2018-08" db="EMBL/GenBank/DDBJ databases">
        <title>Parvularcula sp. SM1705, isolated from surface water of the South Sea China.</title>
        <authorList>
            <person name="Sun L."/>
        </authorList>
    </citation>
    <scope>NUCLEOTIDE SEQUENCE [LARGE SCALE GENOMIC DNA]</scope>
    <source>
        <strain evidence="2 3">SM1705</strain>
    </source>
</reference>
<feature type="region of interest" description="Disordered" evidence="1">
    <location>
        <begin position="1"/>
        <end position="30"/>
    </location>
</feature>
<dbReference type="AlphaFoldDB" id="A0A371RI41"/>
<evidence type="ECO:0000313" key="2">
    <source>
        <dbReference type="EMBL" id="RFB05098.1"/>
    </source>
</evidence>
<gene>
    <name evidence="2" type="ORF">DX908_07435</name>
</gene>
<protein>
    <recommendedName>
        <fullName evidence="4">PilZ domain-containing protein</fullName>
    </recommendedName>
</protein>
<dbReference type="Proteomes" id="UP000264589">
    <property type="component" value="Unassembled WGS sequence"/>
</dbReference>
<dbReference type="RefSeq" id="WP_116391729.1">
    <property type="nucleotide sequence ID" value="NZ_QUQO01000001.1"/>
</dbReference>
<organism evidence="2 3">
    <name type="scientific">Parvularcula marina</name>
    <dbReference type="NCBI Taxonomy" id="2292771"/>
    <lineage>
        <taxon>Bacteria</taxon>
        <taxon>Pseudomonadati</taxon>
        <taxon>Pseudomonadota</taxon>
        <taxon>Alphaproteobacteria</taxon>
        <taxon>Parvularculales</taxon>
        <taxon>Parvularculaceae</taxon>
        <taxon>Parvularcula</taxon>
    </lineage>
</organism>
<comment type="caution">
    <text evidence="2">The sequence shown here is derived from an EMBL/GenBank/DDBJ whole genome shotgun (WGS) entry which is preliminary data.</text>
</comment>
<evidence type="ECO:0000256" key="1">
    <source>
        <dbReference type="SAM" id="MobiDB-lite"/>
    </source>
</evidence>
<proteinExistence type="predicted"/>
<accession>A0A371RI41</accession>
<keyword evidence="3" id="KW-1185">Reference proteome</keyword>
<evidence type="ECO:0000313" key="3">
    <source>
        <dbReference type="Proteomes" id="UP000264589"/>
    </source>
</evidence>
<dbReference type="InParanoid" id="A0A371RI41"/>
<dbReference type="EMBL" id="QUQO01000001">
    <property type="protein sequence ID" value="RFB05098.1"/>
    <property type="molecule type" value="Genomic_DNA"/>
</dbReference>
<evidence type="ECO:0008006" key="4">
    <source>
        <dbReference type="Google" id="ProtNLM"/>
    </source>
</evidence>